<feature type="transmembrane region" description="Helical" evidence="1">
    <location>
        <begin position="44"/>
        <end position="63"/>
    </location>
</feature>
<organism evidence="2 3">
    <name type="scientific">Prosthecodimorpha hirschii</name>
    <dbReference type="NCBI Taxonomy" id="665126"/>
    <lineage>
        <taxon>Bacteria</taxon>
        <taxon>Pseudomonadati</taxon>
        <taxon>Pseudomonadota</taxon>
        <taxon>Alphaproteobacteria</taxon>
        <taxon>Hyphomicrobiales</taxon>
        <taxon>Ancalomicrobiaceae</taxon>
        <taxon>Prosthecodimorpha</taxon>
    </lineage>
</organism>
<evidence type="ECO:0000256" key="1">
    <source>
        <dbReference type="SAM" id="Phobius"/>
    </source>
</evidence>
<evidence type="ECO:0000313" key="3">
    <source>
        <dbReference type="Proteomes" id="UP000048984"/>
    </source>
</evidence>
<feature type="transmembrane region" description="Helical" evidence="1">
    <location>
        <begin position="105"/>
        <end position="122"/>
    </location>
</feature>
<sequence length="134" mass="14527">MNPSFAPLFAASPAIQIHAVLALAAFVVGLVQFAAPKGTPLHRALGWLWVLGMAVVALSSFLIHEIRLWGAWSPIHILSVWVLLMLVVAIHAARHGAIERHRKTMRGLFVGALVIAGLFTLMPDRIMHAVLFGA</sequence>
<gene>
    <name evidence="2" type="ORF">ABB55_25050</name>
</gene>
<dbReference type="Proteomes" id="UP000048984">
    <property type="component" value="Unassembled WGS sequence"/>
</dbReference>
<accession>A0A0P6W929</accession>
<reference evidence="2 3" key="2">
    <citation type="submission" date="2015-10" db="EMBL/GenBank/DDBJ databases">
        <title>Draft Genome Sequence of Prosthecomicrobium hirschii ATCC 27832.</title>
        <authorList>
            <person name="Daniel J."/>
            <person name="Givan S.A."/>
            <person name="Brun Y.V."/>
            <person name="Brown P.J."/>
        </authorList>
    </citation>
    <scope>NUCLEOTIDE SEQUENCE [LARGE SCALE GENOMIC DNA]</scope>
    <source>
        <strain evidence="2 3">16</strain>
    </source>
</reference>
<dbReference type="InterPro" id="IPR018750">
    <property type="entry name" value="DUF2306_membrane"/>
</dbReference>
<evidence type="ECO:0008006" key="4">
    <source>
        <dbReference type="Google" id="ProtNLM"/>
    </source>
</evidence>
<protein>
    <recommendedName>
        <fullName evidence="4">DUF2306 domain-containing protein</fullName>
    </recommendedName>
</protein>
<comment type="caution">
    <text evidence="2">The sequence shown here is derived from an EMBL/GenBank/DDBJ whole genome shotgun (WGS) entry which is preliminary data.</text>
</comment>
<name>A0A0P6W929_9HYPH</name>
<keyword evidence="3" id="KW-1185">Reference proteome</keyword>
<dbReference type="AlphaFoldDB" id="A0A0P6W929"/>
<dbReference type="EMBL" id="LJYW01000001">
    <property type="protein sequence ID" value="KPL55090.1"/>
    <property type="molecule type" value="Genomic_DNA"/>
</dbReference>
<proteinExistence type="predicted"/>
<feature type="transmembrane region" description="Helical" evidence="1">
    <location>
        <begin position="75"/>
        <end position="93"/>
    </location>
</feature>
<evidence type="ECO:0000313" key="2">
    <source>
        <dbReference type="EMBL" id="KPL55090.1"/>
    </source>
</evidence>
<keyword evidence="1" id="KW-0472">Membrane</keyword>
<reference evidence="2 3" key="1">
    <citation type="submission" date="2015-09" db="EMBL/GenBank/DDBJ databases">
        <authorList>
            <person name="Jackson K.R."/>
            <person name="Lunt B.L."/>
            <person name="Fisher J.N.B."/>
            <person name="Gardner A.V."/>
            <person name="Bailey M.E."/>
            <person name="Deus L.M."/>
            <person name="Earl A.S."/>
            <person name="Gibby P.D."/>
            <person name="Hartmann K.A."/>
            <person name="Liu J.E."/>
            <person name="Manci A.M."/>
            <person name="Nielsen D.A."/>
            <person name="Solomon M.B."/>
            <person name="Breakwell D.P."/>
            <person name="Burnett S.H."/>
            <person name="Grose J.H."/>
        </authorList>
    </citation>
    <scope>NUCLEOTIDE SEQUENCE [LARGE SCALE GENOMIC DNA]</scope>
    <source>
        <strain evidence="2 3">16</strain>
    </source>
</reference>
<dbReference type="Pfam" id="PF10067">
    <property type="entry name" value="DUF2306"/>
    <property type="match status" value="1"/>
</dbReference>
<dbReference type="RefSeq" id="WP_054361257.1">
    <property type="nucleotide sequence ID" value="NZ_LJYW01000001.1"/>
</dbReference>
<feature type="transmembrane region" description="Helical" evidence="1">
    <location>
        <begin position="15"/>
        <end position="35"/>
    </location>
</feature>
<keyword evidence="1" id="KW-1133">Transmembrane helix</keyword>
<keyword evidence="1" id="KW-0812">Transmembrane</keyword>